<accession>A0A8S5RTH6</accession>
<reference evidence="1" key="1">
    <citation type="journal article" date="2021" name="Proc. Natl. Acad. Sci. U.S.A.">
        <title>A Catalog of Tens of Thousands of Viruses from Human Metagenomes Reveals Hidden Associations with Chronic Diseases.</title>
        <authorList>
            <person name="Tisza M.J."/>
            <person name="Buck C.B."/>
        </authorList>
    </citation>
    <scope>NUCLEOTIDE SEQUENCE</scope>
    <source>
        <strain evidence="1">Ct7CH26</strain>
    </source>
</reference>
<sequence length="51" mass="6012">MKDMKDIKIGDPVRFGRNTGEYRGQFDKLNIAMVLVGNRLYYVTFEKIEKL</sequence>
<name>A0A8S5RTH6_9CAUD</name>
<evidence type="ECO:0000313" key="1">
    <source>
        <dbReference type="EMBL" id="DAE92460.1"/>
    </source>
</evidence>
<organism evidence="1">
    <name type="scientific">Myoviridae sp. ct7CH26</name>
    <dbReference type="NCBI Taxonomy" id="2827604"/>
    <lineage>
        <taxon>Viruses</taxon>
        <taxon>Duplodnaviria</taxon>
        <taxon>Heunggongvirae</taxon>
        <taxon>Uroviricota</taxon>
        <taxon>Caudoviricetes</taxon>
    </lineage>
</organism>
<dbReference type="EMBL" id="BK057800">
    <property type="protein sequence ID" value="DAE92460.1"/>
    <property type="molecule type" value="Genomic_DNA"/>
</dbReference>
<protein>
    <submittedName>
        <fullName evidence="1">Uncharacterized protein</fullName>
    </submittedName>
</protein>
<proteinExistence type="predicted"/>